<comment type="similarity">
    <text evidence="8">Belongs to the TRAP transporter small permease family.</text>
</comment>
<dbReference type="Pfam" id="PF04290">
    <property type="entry name" value="DctQ"/>
    <property type="match status" value="1"/>
</dbReference>
<evidence type="ECO:0000256" key="8">
    <source>
        <dbReference type="ARBA" id="ARBA00038436"/>
    </source>
</evidence>
<evidence type="ECO:0000256" key="7">
    <source>
        <dbReference type="ARBA" id="ARBA00023136"/>
    </source>
</evidence>
<evidence type="ECO:0000256" key="9">
    <source>
        <dbReference type="SAM" id="Phobius"/>
    </source>
</evidence>
<reference evidence="11 12" key="1">
    <citation type="journal article" date="2019" name="Int. J. Syst. Evol. Microbiol.">
        <title>The Global Catalogue of Microorganisms (GCM) 10K type strain sequencing project: providing services to taxonomists for standard genome sequencing and annotation.</title>
        <authorList>
            <consortium name="The Broad Institute Genomics Platform"/>
            <consortium name="The Broad Institute Genome Sequencing Center for Infectious Disease"/>
            <person name="Wu L."/>
            <person name="Ma J."/>
        </authorList>
    </citation>
    <scope>NUCLEOTIDE SEQUENCE [LARGE SCALE GENOMIC DNA]</scope>
    <source>
        <strain evidence="11 12">JCM 13022</strain>
    </source>
</reference>
<protein>
    <submittedName>
        <fullName evidence="11">TRAP transporter small permease</fullName>
    </submittedName>
</protein>
<name>A0ABN1V1W6_9PSEU</name>
<accession>A0ABN1V1W6</accession>
<evidence type="ECO:0000313" key="11">
    <source>
        <dbReference type="EMBL" id="GAA1190681.1"/>
    </source>
</evidence>
<dbReference type="InterPro" id="IPR007387">
    <property type="entry name" value="TRAP_DctQ"/>
</dbReference>
<dbReference type="Proteomes" id="UP001500467">
    <property type="component" value="Unassembled WGS sequence"/>
</dbReference>
<evidence type="ECO:0000256" key="4">
    <source>
        <dbReference type="ARBA" id="ARBA00022519"/>
    </source>
</evidence>
<dbReference type="PANTHER" id="PTHR35011:SF10">
    <property type="entry name" value="TRAP TRANSPORTER SMALL PERMEASE PROTEIN"/>
    <property type="match status" value="1"/>
</dbReference>
<organism evidence="11 12">
    <name type="scientific">Prauserella alba</name>
    <dbReference type="NCBI Taxonomy" id="176898"/>
    <lineage>
        <taxon>Bacteria</taxon>
        <taxon>Bacillati</taxon>
        <taxon>Actinomycetota</taxon>
        <taxon>Actinomycetes</taxon>
        <taxon>Pseudonocardiales</taxon>
        <taxon>Pseudonocardiaceae</taxon>
        <taxon>Prauserella</taxon>
    </lineage>
</organism>
<feature type="transmembrane region" description="Helical" evidence="9">
    <location>
        <begin position="107"/>
        <end position="127"/>
    </location>
</feature>
<keyword evidence="6 9" id="KW-1133">Transmembrane helix</keyword>
<evidence type="ECO:0000313" key="12">
    <source>
        <dbReference type="Proteomes" id="UP001500467"/>
    </source>
</evidence>
<keyword evidence="4" id="KW-0997">Cell inner membrane</keyword>
<keyword evidence="5 9" id="KW-0812">Transmembrane</keyword>
<dbReference type="RefSeq" id="WP_253852507.1">
    <property type="nucleotide sequence ID" value="NZ_BAAALM010000001.1"/>
</dbReference>
<keyword evidence="12" id="KW-1185">Reference proteome</keyword>
<feature type="transmembrane region" description="Helical" evidence="9">
    <location>
        <begin position="32"/>
        <end position="50"/>
    </location>
</feature>
<evidence type="ECO:0000256" key="2">
    <source>
        <dbReference type="ARBA" id="ARBA00022448"/>
    </source>
</evidence>
<keyword evidence="7 9" id="KW-0472">Membrane</keyword>
<evidence type="ECO:0000259" key="10">
    <source>
        <dbReference type="Pfam" id="PF04290"/>
    </source>
</evidence>
<feature type="transmembrane region" description="Helical" evidence="9">
    <location>
        <begin position="62"/>
        <end position="86"/>
    </location>
</feature>
<sequence>MTTDTDTRTGSPSGAARRAPVVLRAVSAIERAGLVLAGSVLIAMTLLMVFETGMRYFVGAPLGWSFSFIQDYLLPGFFFLALAYTVRAGAHVTIDAVYQRCPAKVRIAMTLVARVLMLAFSVLLLWAGMLSTGHAWRAHDIPPPGGAELSIPTWTWHVLVPIGAALLTVRLLWDVFAGHRHGAGDETEGNA</sequence>
<proteinExistence type="inferred from homology"/>
<dbReference type="PANTHER" id="PTHR35011">
    <property type="entry name" value="2,3-DIKETO-L-GULONATE TRAP TRANSPORTER SMALL PERMEASE PROTEIN YIAM"/>
    <property type="match status" value="1"/>
</dbReference>
<evidence type="ECO:0000256" key="6">
    <source>
        <dbReference type="ARBA" id="ARBA00022989"/>
    </source>
</evidence>
<dbReference type="EMBL" id="BAAALM010000001">
    <property type="protein sequence ID" value="GAA1190681.1"/>
    <property type="molecule type" value="Genomic_DNA"/>
</dbReference>
<comment type="caution">
    <text evidence="11">The sequence shown here is derived from an EMBL/GenBank/DDBJ whole genome shotgun (WGS) entry which is preliminary data.</text>
</comment>
<comment type="subcellular location">
    <subcellularLocation>
        <location evidence="1">Cell inner membrane</location>
        <topology evidence="1">Multi-pass membrane protein</topology>
    </subcellularLocation>
</comment>
<keyword evidence="2" id="KW-0813">Transport</keyword>
<keyword evidence="3" id="KW-1003">Cell membrane</keyword>
<gene>
    <name evidence="11" type="ORF">GCM10009675_01220</name>
</gene>
<feature type="transmembrane region" description="Helical" evidence="9">
    <location>
        <begin position="154"/>
        <end position="173"/>
    </location>
</feature>
<dbReference type="InterPro" id="IPR055348">
    <property type="entry name" value="DctQ"/>
</dbReference>
<evidence type="ECO:0000256" key="3">
    <source>
        <dbReference type="ARBA" id="ARBA00022475"/>
    </source>
</evidence>
<evidence type="ECO:0000256" key="5">
    <source>
        <dbReference type="ARBA" id="ARBA00022692"/>
    </source>
</evidence>
<evidence type="ECO:0000256" key="1">
    <source>
        <dbReference type="ARBA" id="ARBA00004429"/>
    </source>
</evidence>
<feature type="domain" description="Tripartite ATP-independent periplasmic transporters DctQ component" evidence="10">
    <location>
        <begin position="44"/>
        <end position="175"/>
    </location>
</feature>